<dbReference type="InterPro" id="IPR006036">
    <property type="entry name" value="K_uptake_TrkA"/>
</dbReference>
<dbReference type="PROSITE" id="PS51202">
    <property type="entry name" value="RCK_C"/>
    <property type="match status" value="1"/>
</dbReference>
<dbReference type="InterPro" id="IPR006037">
    <property type="entry name" value="RCK_C"/>
</dbReference>
<dbReference type="Gene3D" id="3.30.70.1450">
    <property type="entry name" value="Regulator of K+ conductance, C-terminal domain"/>
    <property type="match status" value="1"/>
</dbReference>
<keyword evidence="2" id="KW-0406">Ion transport</keyword>
<dbReference type="SUPFAM" id="SSF116726">
    <property type="entry name" value="TrkA C-terminal domain-like"/>
    <property type="match status" value="1"/>
</dbReference>
<accession>A0A9D1XND4</accession>
<reference evidence="7" key="2">
    <citation type="submission" date="2021-04" db="EMBL/GenBank/DDBJ databases">
        <authorList>
            <person name="Gilroy R."/>
        </authorList>
    </citation>
    <scope>NUCLEOTIDE SEQUENCE</scope>
    <source>
        <strain evidence="7">ChiGjej1B1-14440</strain>
    </source>
</reference>
<evidence type="ECO:0000256" key="1">
    <source>
        <dbReference type="ARBA" id="ARBA00017378"/>
    </source>
</evidence>
<evidence type="ECO:0000313" key="8">
    <source>
        <dbReference type="Proteomes" id="UP000886724"/>
    </source>
</evidence>
<dbReference type="PROSITE" id="PS51201">
    <property type="entry name" value="RCK_N"/>
    <property type="match status" value="1"/>
</dbReference>
<organism evidence="7 8">
    <name type="scientific">Candidatus Erysipelatoclostridium merdavium</name>
    <dbReference type="NCBI Taxonomy" id="2838566"/>
    <lineage>
        <taxon>Bacteria</taxon>
        <taxon>Bacillati</taxon>
        <taxon>Bacillota</taxon>
        <taxon>Erysipelotrichia</taxon>
        <taxon>Erysipelotrichales</taxon>
        <taxon>Erysipelotrichales incertae sedis</taxon>
    </lineage>
</organism>
<name>A0A9D1XND4_9FIRM</name>
<dbReference type="GO" id="GO:0005886">
    <property type="term" value="C:plasma membrane"/>
    <property type="evidence" value="ECO:0007669"/>
    <property type="project" value="InterPro"/>
</dbReference>
<dbReference type="Pfam" id="PF02254">
    <property type="entry name" value="TrkA_N"/>
    <property type="match status" value="1"/>
</dbReference>
<proteinExistence type="predicted"/>
<evidence type="ECO:0000256" key="3">
    <source>
        <dbReference type="ARBA" id="ARBA00022958"/>
    </source>
</evidence>
<evidence type="ECO:0000256" key="2">
    <source>
        <dbReference type="ARBA" id="ARBA00022538"/>
    </source>
</evidence>
<evidence type="ECO:0000256" key="4">
    <source>
        <dbReference type="ARBA" id="ARBA00023027"/>
    </source>
</evidence>
<comment type="caution">
    <text evidence="7">The sequence shown here is derived from an EMBL/GenBank/DDBJ whole genome shotgun (WGS) entry which is preliminary data.</text>
</comment>
<gene>
    <name evidence="7" type="ORF">H9980_09765</name>
</gene>
<dbReference type="SUPFAM" id="SSF51735">
    <property type="entry name" value="NAD(P)-binding Rossmann-fold domains"/>
    <property type="match status" value="1"/>
</dbReference>
<evidence type="ECO:0000259" key="6">
    <source>
        <dbReference type="PROSITE" id="PS51202"/>
    </source>
</evidence>
<evidence type="ECO:0000313" key="7">
    <source>
        <dbReference type="EMBL" id="HIX82237.1"/>
    </source>
</evidence>
<sequence>MKIIIVGCGNFGTRLAKYLNGLNHDVVIIDNRQETFNNLDDNFTGKTILGIGYDKDILEKAGIKTADTLISCSSSDAVNAVVSHIAHNIYHVPNVIARMYDNKKARIFRSMGIHIISVTGLGVERIMDYIDTSRLQVIKKIGDDSEIRVVKIKAGLSMIGKTVLEITSHGEFEVIAIERYGTTMIPLKDTKIMENDVVYFTVLEESINEFKQAIL</sequence>
<dbReference type="PRINTS" id="PR00335">
    <property type="entry name" value="KUPTAKETRKA"/>
</dbReference>
<dbReference type="InterPro" id="IPR050721">
    <property type="entry name" value="Trk_Ktr_HKT_K-transport"/>
</dbReference>
<dbReference type="Pfam" id="PF02080">
    <property type="entry name" value="TrkA_C"/>
    <property type="match status" value="1"/>
</dbReference>
<protein>
    <recommendedName>
        <fullName evidence="1">Trk system potassium uptake protein TrkA</fullName>
    </recommendedName>
</protein>
<dbReference type="PANTHER" id="PTHR43833">
    <property type="entry name" value="POTASSIUM CHANNEL PROTEIN 2-RELATED-RELATED"/>
    <property type="match status" value="1"/>
</dbReference>
<keyword evidence="2" id="KW-0633">Potassium transport</keyword>
<dbReference type="InterPro" id="IPR036721">
    <property type="entry name" value="RCK_C_sf"/>
</dbReference>
<dbReference type="AlphaFoldDB" id="A0A9D1XND4"/>
<keyword evidence="2" id="KW-0813">Transport</keyword>
<feature type="domain" description="RCK C-terminal" evidence="6">
    <location>
        <begin position="135"/>
        <end position="215"/>
    </location>
</feature>
<dbReference type="EMBL" id="DXET01000220">
    <property type="protein sequence ID" value="HIX82237.1"/>
    <property type="molecule type" value="Genomic_DNA"/>
</dbReference>
<feature type="domain" description="RCK N-terminal" evidence="5">
    <location>
        <begin position="1"/>
        <end position="127"/>
    </location>
</feature>
<keyword evidence="4" id="KW-0520">NAD</keyword>
<dbReference type="InterPro" id="IPR003148">
    <property type="entry name" value="RCK_N"/>
</dbReference>
<dbReference type="GO" id="GO:0015079">
    <property type="term" value="F:potassium ion transmembrane transporter activity"/>
    <property type="evidence" value="ECO:0007669"/>
    <property type="project" value="InterPro"/>
</dbReference>
<reference evidence="7" key="1">
    <citation type="journal article" date="2021" name="PeerJ">
        <title>Extensive microbial diversity within the chicken gut microbiome revealed by metagenomics and culture.</title>
        <authorList>
            <person name="Gilroy R."/>
            <person name="Ravi A."/>
            <person name="Getino M."/>
            <person name="Pursley I."/>
            <person name="Horton D.L."/>
            <person name="Alikhan N.F."/>
            <person name="Baker D."/>
            <person name="Gharbi K."/>
            <person name="Hall N."/>
            <person name="Watson M."/>
            <person name="Adriaenssens E.M."/>
            <person name="Foster-Nyarko E."/>
            <person name="Jarju S."/>
            <person name="Secka A."/>
            <person name="Antonio M."/>
            <person name="Oren A."/>
            <person name="Chaudhuri R.R."/>
            <person name="La Ragione R."/>
            <person name="Hildebrand F."/>
            <person name="Pallen M.J."/>
        </authorList>
    </citation>
    <scope>NUCLEOTIDE SEQUENCE</scope>
    <source>
        <strain evidence="7">ChiGjej1B1-14440</strain>
    </source>
</reference>
<dbReference type="Proteomes" id="UP000886724">
    <property type="component" value="Unassembled WGS sequence"/>
</dbReference>
<keyword evidence="3" id="KW-0630">Potassium</keyword>
<dbReference type="InterPro" id="IPR036291">
    <property type="entry name" value="NAD(P)-bd_dom_sf"/>
</dbReference>
<evidence type="ECO:0000259" key="5">
    <source>
        <dbReference type="PROSITE" id="PS51201"/>
    </source>
</evidence>
<dbReference type="Gene3D" id="3.40.50.720">
    <property type="entry name" value="NAD(P)-binding Rossmann-like Domain"/>
    <property type="match status" value="1"/>
</dbReference>